<dbReference type="PANTHER" id="PTHR37984:SF5">
    <property type="entry name" value="PROTEIN NYNRIN-LIKE"/>
    <property type="match status" value="1"/>
</dbReference>
<dbReference type="AlphaFoldDB" id="A0A438G9Q5"/>
<dbReference type="Pfam" id="PF24626">
    <property type="entry name" value="SH3_Tf2-1"/>
    <property type="match status" value="1"/>
</dbReference>
<dbReference type="Gene3D" id="2.40.70.10">
    <property type="entry name" value="Acid Proteases"/>
    <property type="match status" value="1"/>
</dbReference>
<evidence type="ECO:0000256" key="7">
    <source>
        <dbReference type="ARBA" id="ARBA00022918"/>
    </source>
</evidence>
<reference evidence="10 11" key="1">
    <citation type="journal article" date="2018" name="PLoS Genet.">
        <title>Population sequencing reveals clonal diversity and ancestral inbreeding in the grapevine cultivar Chardonnay.</title>
        <authorList>
            <person name="Roach M.J."/>
            <person name="Johnson D.L."/>
            <person name="Bohlmann J."/>
            <person name="van Vuuren H.J."/>
            <person name="Jones S.J."/>
            <person name="Pretorius I.S."/>
            <person name="Schmidt S.A."/>
            <person name="Borneman A.R."/>
        </authorList>
    </citation>
    <scope>NUCLEOTIDE SEQUENCE [LARGE SCALE GENOMIC DNA]</scope>
    <source>
        <strain evidence="11">cv. Chardonnay</strain>
        <tissue evidence="10">Leaf</tissue>
    </source>
</reference>
<evidence type="ECO:0000256" key="4">
    <source>
        <dbReference type="ARBA" id="ARBA00022722"/>
    </source>
</evidence>
<dbReference type="SUPFAM" id="SSF53098">
    <property type="entry name" value="Ribonuclease H-like"/>
    <property type="match status" value="1"/>
</dbReference>
<protein>
    <recommendedName>
        <fullName evidence="1">RNA-directed DNA polymerase</fullName>
        <ecNumber evidence="1">2.7.7.49</ecNumber>
    </recommendedName>
</protein>
<dbReference type="Pfam" id="PF08284">
    <property type="entry name" value="RVP_2"/>
    <property type="match status" value="1"/>
</dbReference>
<feature type="region of interest" description="Disordered" evidence="8">
    <location>
        <begin position="214"/>
        <end position="253"/>
    </location>
</feature>
<feature type="compositionally biased region" description="Polar residues" evidence="8">
    <location>
        <begin position="223"/>
        <end position="237"/>
    </location>
</feature>
<dbReference type="GO" id="GO:0003676">
    <property type="term" value="F:nucleic acid binding"/>
    <property type="evidence" value="ECO:0007669"/>
    <property type="project" value="InterPro"/>
</dbReference>
<dbReference type="Gene3D" id="3.30.70.270">
    <property type="match status" value="1"/>
</dbReference>
<proteinExistence type="predicted"/>
<dbReference type="InterPro" id="IPR056924">
    <property type="entry name" value="SH3_Tf2-1"/>
</dbReference>
<keyword evidence="7" id="KW-0695">RNA-directed DNA polymerase</keyword>
<evidence type="ECO:0000313" key="11">
    <source>
        <dbReference type="Proteomes" id="UP000288805"/>
    </source>
</evidence>
<dbReference type="CDD" id="cd00303">
    <property type="entry name" value="retropepsin_like"/>
    <property type="match status" value="1"/>
</dbReference>
<evidence type="ECO:0000256" key="2">
    <source>
        <dbReference type="ARBA" id="ARBA00022679"/>
    </source>
</evidence>
<dbReference type="InterPro" id="IPR005162">
    <property type="entry name" value="Retrotrans_gag_dom"/>
</dbReference>
<dbReference type="EC" id="2.7.7.49" evidence="1"/>
<organism evidence="10 11">
    <name type="scientific">Vitis vinifera</name>
    <name type="common">Grape</name>
    <dbReference type="NCBI Taxonomy" id="29760"/>
    <lineage>
        <taxon>Eukaryota</taxon>
        <taxon>Viridiplantae</taxon>
        <taxon>Streptophyta</taxon>
        <taxon>Embryophyta</taxon>
        <taxon>Tracheophyta</taxon>
        <taxon>Spermatophyta</taxon>
        <taxon>Magnoliopsida</taxon>
        <taxon>eudicotyledons</taxon>
        <taxon>Gunneridae</taxon>
        <taxon>Pentapetalae</taxon>
        <taxon>rosids</taxon>
        <taxon>Vitales</taxon>
        <taxon>Vitaceae</taxon>
        <taxon>Viteae</taxon>
        <taxon>Vitis</taxon>
    </lineage>
</organism>
<feature type="domain" description="Integrase catalytic" evidence="9">
    <location>
        <begin position="458"/>
        <end position="671"/>
    </location>
</feature>
<dbReference type="Proteomes" id="UP000288805">
    <property type="component" value="Unassembled WGS sequence"/>
</dbReference>
<dbReference type="CDD" id="cd09274">
    <property type="entry name" value="RNase_HI_RT_Ty3"/>
    <property type="match status" value="1"/>
</dbReference>
<evidence type="ECO:0000256" key="1">
    <source>
        <dbReference type="ARBA" id="ARBA00012493"/>
    </source>
</evidence>
<name>A0A438G9Q5_VITVI</name>
<dbReference type="GO" id="GO:0016787">
    <property type="term" value="F:hydrolase activity"/>
    <property type="evidence" value="ECO:0007669"/>
    <property type="project" value="UniProtKB-KW"/>
</dbReference>
<dbReference type="SUPFAM" id="SSF56672">
    <property type="entry name" value="DNA/RNA polymerases"/>
    <property type="match status" value="1"/>
</dbReference>
<dbReference type="Gene3D" id="3.10.20.370">
    <property type="match status" value="1"/>
</dbReference>
<dbReference type="Pfam" id="PF17917">
    <property type="entry name" value="RT_RNaseH"/>
    <property type="match status" value="1"/>
</dbReference>
<feature type="region of interest" description="Disordered" evidence="8">
    <location>
        <begin position="53"/>
        <end position="73"/>
    </location>
</feature>
<dbReference type="InterPro" id="IPR050951">
    <property type="entry name" value="Retrovirus_Pol_polyprotein"/>
</dbReference>
<evidence type="ECO:0000256" key="3">
    <source>
        <dbReference type="ARBA" id="ARBA00022695"/>
    </source>
</evidence>
<dbReference type="Gene3D" id="3.10.10.10">
    <property type="entry name" value="HIV Type 1 Reverse Transcriptase, subunit A, domain 1"/>
    <property type="match status" value="1"/>
</dbReference>
<gene>
    <name evidence="10" type="primary">pol_1675</name>
    <name evidence="10" type="ORF">CK203_057002</name>
</gene>
<dbReference type="InterPro" id="IPR036397">
    <property type="entry name" value="RNaseH_sf"/>
</dbReference>
<feature type="compositionally biased region" description="Polar residues" evidence="8">
    <location>
        <begin position="244"/>
        <end position="253"/>
    </location>
</feature>
<evidence type="ECO:0000256" key="5">
    <source>
        <dbReference type="ARBA" id="ARBA00022759"/>
    </source>
</evidence>
<dbReference type="Pfam" id="PF03732">
    <property type="entry name" value="Retrotrans_gag"/>
    <property type="match status" value="1"/>
</dbReference>
<keyword evidence="2" id="KW-0808">Transferase</keyword>
<comment type="caution">
    <text evidence="10">The sequence shown here is derived from an EMBL/GenBank/DDBJ whole genome shotgun (WGS) entry which is preliminary data.</text>
</comment>
<feature type="compositionally biased region" description="Polar residues" evidence="8">
    <location>
        <begin position="62"/>
        <end position="72"/>
    </location>
</feature>
<accession>A0A438G9Q5</accession>
<dbReference type="InterPro" id="IPR021109">
    <property type="entry name" value="Peptidase_aspartic_dom_sf"/>
</dbReference>
<keyword evidence="4" id="KW-0540">Nuclease</keyword>
<dbReference type="GO" id="GO:0015074">
    <property type="term" value="P:DNA integration"/>
    <property type="evidence" value="ECO:0007669"/>
    <property type="project" value="InterPro"/>
</dbReference>
<evidence type="ECO:0000256" key="8">
    <source>
        <dbReference type="SAM" id="MobiDB-lite"/>
    </source>
</evidence>
<evidence type="ECO:0000313" key="10">
    <source>
        <dbReference type="EMBL" id="RVW68947.1"/>
    </source>
</evidence>
<dbReference type="InterPro" id="IPR012337">
    <property type="entry name" value="RNaseH-like_sf"/>
</dbReference>
<dbReference type="InterPro" id="IPR041373">
    <property type="entry name" value="RT_RNaseH"/>
</dbReference>
<dbReference type="EMBL" id="QGNW01000513">
    <property type="protein sequence ID" value="RVW68947.1"/>
    <property type="molecule type" value="Genomic_DNA"/>
</dbReference>
<evidence type="ECO:0000259" key="9">
    <source>
        <dbReference type="PROSITE" id="PS50994"/>
    </source>
</evidence>
<dbReference type="GO" id="GO:0004519">
    <property type="term" value="F:endonuclease activity"/>
    <property type="evidence" value="ECO:0007669"/>
    <property type="project" value="UniProtKB-KW"/>
</dbReference>
<keyword evidence="6" id="KW-0378">Hydrolase</keyword>
<dbReference type="GO" id="GO:0003964">
    <property type="term" value="F:RNA-directed DNA polymerase activity"/>
    <property type="evidence" value="ECO:0007669"/>
    <property type="project" value="UniProtKB-KW"/>
</dbReference>
<sequence length="776" mass="88621">MDTRDKTNAEFRNDVNEALARHESSFDQINAALQSVLTELQVLRVSHTTPATPPEINPFYQGDTSHPSSTVKPYTPNDPHPYLKLHFPKFNGEDPIGWIYKAGQYFEFKNISTDQRDEVTKVVLLRFGPTDYEDPSEALTRLRQTSIVAAYHETFEKLSHQVDGLPEAFLVGCFITGLRDDIRLDAKIKQPKVLAYAIGVARLIEEGNQLQRKLNYPSRPQPVISTSRAGPNSTSGVLSPPPNQRGSQSANVNPNTFRLITNQEARERREKRLCYYCDDKFVPGNRCERPQIFMMEDLDQSNVDKDEQPQIEPDNQETLPEIFFHAIAGTNHLKTKKFQVMVANQEKIKCVGLCPTVTISIQGKSITADYYVLPVSTCQLVLGVQWLETLGPIEMDYKKLTMTYKIGEKSCIFQGLKHAALEALSDKEFNSFQVKKADGDWRFCVDYRALNRIIVKDKYPIPVIDELLDELHRAKFFFNGIGIGAVLSQNNRPIAYFSEALKRSALLLSTYEKEMLAIVKSIQKWRPYLLGKPFTVRTDQRSLKYLLEQRITTPAQTRWLPKILGYDYEIEYKHGPENQLQGTKLRMSSSYHPQTDGQTEVVNRTLEQNLRCFAAVYGIPPPSILTYVLGTSHIQAVDEYLRDRDTILISFDIGDYVYLKLQPYRQTSVAFRASMKFAPRFFGPYLIMGKVDPVAYWLALPPGTQIHNVFHVSMLQKHLGPVHTLVQNQLPPVSEDFVILPQPEVVLDRRVIQKGKYRPRSKVLIKWKGAPREDAT</sequence>
<dbReference type="PROSITE" id="PS50994">
    <property type="entry name" value="INTEGRASE"/>
    <property type="match status" value="1"/>
</dbReference>
<dbReference type="PANTHER" id="PTHR37984">
    <property type="entry name" value="PROTEIN CBG26694"/>
    <property type="match status" value="1"/>
</dbReference>
<keyword evidence="5" id="KW-0255">Endonuclease</keyword>
<dbReference type="Gene3D" id="3.30.420.10">
    <property type="entry name" value="Ribonuclease H-like superfamily/Ribonuclease H"/>
    <property type="match status" value="1"/>
</dbReference>
<dbReference type="InterPro" id="IPR043502">
    <property type="entry name" value="DNA/RNA_pol_sf"/>
</dbReference>
<dbReference type="InterPro" id="IPR001584">
    <property type="entry name" value="Integrase_cat-core"/>
</dbReference>
<evidence type="ECO:0000256" key="6">
    <source>
        <dbReference type="ARBA" id="ARBA00022801"/>
    </source>
</evidence>
<keyword evidence="3" id="KW-0548">Nucleotidyltransferase</keyword>
<dbReference type="InterPro" id="IPR043128">
    <property type="entry name" value="Rev_trsase/Diguanyl_cyclase"/>
</dbReference>